<evidence type="ECO:0000313" key="1">
    <source>
        <dbReference type="EMBL" id="KAJ9060013.1"/>
    </source>
</evidence>
<proteinExistence type="predicted"/>
<sequence length="136" mass="15111">MQLGKATNTEVSNPVQLRNLQADQDKKVSINFLESRQGALLSQKLYKCTSPKEVEYIVIDSDPEDDLAKSSSSSPSITVMSLSEKKESVSDRDYDSFCEDLLDSPCDWNQVRSDSIIPVMGNLDVMNHRKCTGGSM</sequence>
<accession>A0ACC2SCJ6</accession>
<evidence type="ECO:0000313" key="2">
    <source>
        <dbReference type="Proteomes" id="UP001165960"/>
    </source>
</evidence>
<gene>
    <name evidence="1" type="ORF">DSO57_1035391</name>
</gene>
<dbReference type="Proteomes" id="UP001165960">
    <property type="component" value="Unassembled WGS sequence"/>
</dbReference>
<dbReference type="EMBL" id="QTSX02005282">
    <property type="protein sequence ID" value="KAJ9060013.1"/>
    <property type="molecule type" value="Genomic_DNA"/>
</dbReference>
<protein>
    <submittedName>
        <fullName evidence="1">Uncharacterized protein</fullName>
    </submittedName>
</protein>
<comment type="caution">
    <text evidence="1">The sequence shown here is derived from an EMBL/GenBank/DDBJ whole genome shotgun (WGS) entry which is preliminary data.</text>
</comment>
<keyword evidence="2" id="KW-1185">Reference proteome</keyword>
<name>A0ACC2SCJ6_9FUNG</name>
<reference evidence="1" key="1">
    <citation type="submission" date="2022-04" db="EMBL/GenBank/DDBJ databases">
        <title>Genome of the entomopathogenic fungus Entomophthora muscae.</title>
        <authorList>
            <person name="Elya C."/>
            <person name="Lovett B.R."/>
            <person name="Lee E."/>
            <person name="Macias A.M."/>
            <person name="Hajek A.E."/>
            <person name="De Bivort B.L."/>
            <person name="Kasson M.T."/>
            <person name="De Fine Licht H.H."/>
            <person name="Stajich J.E."/>
        </authorList>
    </citation>
    <scope>NUCLEOTIDE SEQUENCE</scope>
    <source>
        <strain evidence="1">Berkeley</strain>
    </source>
</reference>
<organism evidence="1 2">
    <name type="scientific">Entomophthora muscae</name>
    <dbReference type="NCBI Taxonomy" id="34485"/>
    <lineage>
        <taxon>Eukaryota</taxon>
        <taxon>Fungi</taxon>
        <taxon>Fungi incertae sedis</taxon>
        <taxon>Zoopagomycota</taxon>
        <taxon>Entomophthoromycotina</taxon>
        <taxon>Entomophthoromycetes</taxon>
        <taxon>Entomophthorales</taxon>
        <taxon>Entomophthoraceae</taxon>
        <taxon>Entomophthora</taxon>
    </lineage>
</organism>